<dbReference type="PROSITE" id="PS50059">
    <property type="entry name" value="FKBP_PPIASE"/>
    <property type="match status" value="2"/>
</dbReference>
<evidence type="ECO:0000256" key="6">
    <source>
        <dbReference type="PROSITE-ProRule" id="PRU00277"/>
    </source>
</evidence>
<gene>
    <name evidence="9" type="ORF">M23134_08046</name>
</gene>
<dbReference type="InterPro" id="IPR046357">
    <property type="entry name" value="PPIase_dom_sf"/>
</dbReference>
<feature type="signal peptide" evidence="7">
    <location>
        <begin position="1"/>
        <end position="23"/>
    </location>
</feature>
<evidence type="ECO:0000256" key="2">
    <source>
        <dbReference type="ARBA" id="ARBA00006577"/>
    </source>
</evidence>
<protein>
    <recommendedName>
        <fullName evidence="3 6">peptidylprolyl isomerase</fullName>
        <ecNumber evidence="3 6">5.2.1.8</ecNumber>
    </recommendedName>
</protein>
<evidence type="ECO:0000256" key="4">
    <source>
        <dbReference type="ARBA" id="ARBA00023110"/>
    </source>
</evidence>
<evidence type="ECO:0000256" key="5">
    <source>
        <dbReference type="ARBA" id="ARBA00023235"/>
    </source>
</evidence>
<feature type="domain" description="PPIase FKBP-type" evidence="8">
    <location>
        <begin position="199"/>
        <end position="300"/>
    </location>
</feature>
<evidence type="ECO:0000256" key="3">
    <source>
        <dbReference type="ARBA" id="ARBA00013194"/>
    </source>
</evidence>
<dbReference type="Proteomes" id="UP000004095">
    <property type="component" value="Unassembled WGS sequence"/>
</dbReference>
<name>A1ZGV5_MICM2</name>
<reference evidence="9 10" key="1">
    <citation type="submission" date="2007-01" db="EMBL/GenBank/DDBJ databases">
        <authorList>
            <person name="Haygood M."/>
            <person name="Podell S."/>
            <person name="Anderson C."/>
            <person name="Hopkinson B."/>
            <person name="Roe K."/>
            <person name="Barbeau K."/>
            <person name="Gaasterland T."/>
            <person name="Ferriera S."/>
            <person name="Johnson J."/>
            <person name="Kravitz S."/>
            <person name="Beeson K."/>
            <person name="Sutton G."/>
            <person name="Rogers Y.-H."/>
            <person name="Friedman R."/>
            <person name="Frazier M."/>
            <person name="Venter J.C."/>
        </authorList>
    </citation>
    <scope>NUCLEOTIDE SEQUENCE [LARGE SCALE GENOMIC DNA]</scope>
    <source>
        <strain evidence="9 10">ATCC 23134</strain>
    </source>
</reference>
<comment type="catalytic activity">
    <reaction evidence="1 6">
        <text>[protein]-peptidylproline (omega=180) = [protein]-peptidylproline (omega=0)</text>
        <dbReference type="Rhea" id="RHEA:16237"/>
        <dbReference type="Rhea" id="RHEA-COMP:10747"/>
        <dbReference type="Rhea" id="RHEA-COMP:10748"/>
        <dbReference type="ChEBI" id="CHEBI:83833"/>
        <dbReference type="ChEBI" id="CHEBI:83834"/>
        <dbReference type="EC" id="5.2.1.8"/>
    </reaction>
</comment>
<evidence type="ECO:0000259" key="8">
    <source>
        <dbReference type="PROSITE" id="PS50059"/>
    </source>
</evidence>
<evidence type="ECO:0000313" key="9">
    <source>
        <dbReference type="EMBL" id="EAY30224.1"/>
    </source>
</evidence>
<dbReference type="PANTHER" id="PTHR43811">
    <property type="entry name" value="FKBP-TYPE PEPTIDYL-PROLYL CIS-TRANS ISOMERASE FKPA"/>
    <property type="match status" value="1"/>
</dbReference>
<keyword evidence="4 6" id="KW-0697">Rotamase</keyword>
<dbReference type="PANTHER" id="PTHR43811:SF19">
    <property type="entry name" value="39 KDA FK506-BINDING NUCLEAR PROTEIN"/>
    <property type="match status" value="1"/>
</dbReference>
<comment type="caution">
    <text evidence="9">The sequence shown here is derived from an EMBL/GenBank/DDBJ whole genome shotgun (WGS) entry which is preliminary data.</text>
</comment>
<dbReference type="SUPFAM" id="SSF54534">
    <property type="entry name" value="FKBP-like"/>
    <property type="match status" value="3"/>
</dbReference>
<keyword evidence="7" id="KW-0732">Signal</keyword>
<sequence>MMKKIWLVVVACSVALTTVVAQSAQKTLPSGIKYTLLKHNKAARKCKMGDFMSFHFKMTTPNGKVLTNSFTQGTPVENLPIKPPQFKGDITEAFALLAEGDSALIDSPVDTVAKYSKRPMPPFAKQGTYISYIIKVIKVRNQTEMLEAQQRKLAKMRAREKIIMDKYITEQKLKNVKATASGLHYVIHQEGKGALPKPGETVKVNYTGKLTNGKVFDTSLEDQAKVHGKYNPGRPYKPFEFQIGRGRVIKGWDEGIALLKPGAKATLLVPSYLGYGERGAGGDIPPNSVLVFEVELVGIKGKNDDQQLKIKEKAKIQRYLQEKKLGNAKVTASGLHYVIRKVGKGKKATPGSKVKVNYTGKLLNGKVFDTNVKAVAKKSGKYNPKRPYEPIEFTLGKGQVIRGWDEGIALLKVGDKATFVIPSALAYGARSVGADIPPNSVLVFEVELVAAN</sequence>
<dbReference type="EMBL" id="AAWS01000007">
    <property type="protein sequence ID" value="EAY30224.1"/>
    <property type="molecule type" value="Genomic_DNA"/>
</dbReference>
<dbReference type="GO" id="GO:0003755">
    <property type="term" value="F:peptidyl-prolyl cis-trans isomerase activity"/>
    <property type="evidence" value="ECO:0007669"/>
    <property type="project" value="UniProtKB-KW"/>
</dbReference>
<evidence type="ECO:0000256" key="1">
    <source>
        <dbReference type="ARBA" id="ARBA00000971"/>
    </source>
</evidence>
<dbReference type="FunFam" id="3.10.50.40:FF:000006">
    <property type="entry name" value="Peptidyl-prolyl cis-trans isomerase"/>
    <property type="match status" value="1"/>
</dbReference>
<feature type="chain" id="PRO_5002641428" description="peptidylprolyl isomerase" evidence="7">
    <location>
        <begin position="24"/>
        <end position="452"/>
    </location>
</feature>
<dbReference type="InterPro" id="IPR001179">
    <property type="entry name" value="PPIase_FKBP_dom"/>
</dbReference>
<proteinExistence type="inferred from homology"/>
<feature type="domain" description="PPIase FKBP-type" evidence="8">
    <location>
        <begin position="351"/>
        <end position="452"/>
    </location>
</feature>
<keyword evidence="5 6" id="KW-0413">Isomerase</keyword>
<accession>A1ZGV5</accession>
<dbReference type="Gene3D" id="3.10.50.40">
    <property type="match status" value="3"/>
</dbReference>
<dbReference type="eggNOG" id="COG0545">
    <property type="taxonomic scope" value="Bacteria"/>
</dbReference>
<dbReference type="RefSeq" id="WP_002695111.1">
    <property type="nucleotide sequence ID" value="NZ_AAWS01000007.1"/>
</dbReference>
<dbReference type="Pfam" id="PF00254">
    <property type="entry name" value="FKBP_C"/>
    <property type="match status" value="2"/>
</dbReference>
<comment type="similarity">
    <text evidence="2">Belongs to the FKBP-type PPIase family.</text>
</comment>
<organism evidence="9 10">
    <name type="scientific">Microscilla marina ATCC 23134</name>
    <dbReference type="NCBI Taxonomy" id="313606"/>
    <lineage>
        <taxon>Bacteria</taxon>
        <taxon>Pseudomonadati</taxon>
        <taxon>Bacteroidota</taxon>
        <taxon>Cytophagia</taxon>
        <taxon>Cytophagales</taxon>
        <taxon>Microscillaceae</taxon>
        <taxon>Microscilla</taxon>
    </lineage>
</organism>
<dbReference type="EC" id="5.2.1.8" evidence="3 6"/>
<evidence type="ECO:0000256" key="7">
    <source>
        <dbReference type="SAM" id="SignalP"/>
    </source>
</evidence>
<dbReference type="AlphaFoldDB" id="A1ZGV5"/>
<evidence type="ECO:0000313" key="10">
    <source>
        <dbReference type="Proteomes" id="UP000004095"/>
    </source>
</evidence>
<keyword evidence="10" id="KW-1185">Reference proteome</keyword>